<feature type="compositionally biased region" description="Acidic residues" evidence="1">
    <location>
        <begin position="198"/>
        <end position="214"/>
    </location>
</feature>
<evidence type="ECO:0008006" key="4">
    <source>
        <dbReference type="Google" id="ProtNLM"/>
    </source>
</evidence>
<feature type="region of interest" description="Disordered" evidence="1">
    <location>
        <begin position="1"/>
        <end position="30"/>
    </location>
</feature>
<accession>A0ABP3EP63</accession>
<feature type="region of interest" description="Disordered" evidence="1">
    <location>
        <begin position="331"/>
        <end position="354"/>
    </location>
</feature>
<feature type="compositionally biased region" description="Acidic residues" evidence="1">
    <location>
        <begin position="166"/>
        <end position="188"/>
    </location>
</feature>
<dbReference type="SUPFAM" id="SSF46785">
    <property type="entry name" value="Winged helix' DNA-binding domain"/>
    <property type="match status" value="1"/>
</dbReference>
<proteinExistence type="predicted"/>
<comment type="caution">
    <text evidence="2">The sequence shown here is derived from an EMBL/GenBank/DDBJ whole genome shotgun (WGS) entry which is preliminary data.</text>
</comment>
<feature type="compositionally biased region" description="Pro residues" evidence="1">
    <location>
        <begin position="123"/>
        <end position="165"/>
    </location>
</feature>
<reference evidence="3" key="1">
    <citation type="journal article" date="2019" name="Int. J. Syst. Evol. Microbiol.">
        <title>The Global Catalogue of Microorganisms (GCM) 10K type strain sequencing project: providing services to taxonomists for standard genome sequencing and annotation.</title>
        <authorList>
            <consortium name="The Broad Institute Genomics Platform"/>
            <consortium name="The Broad Institute Genome Sequencing Center for Infectious Disease"/>
            <person name="Wu L."/>
            <person name="Ma J."/>
        </authorList>
    </citation>
    <scope>NUCLEOTIDE SEQUENCE [LARGE SCALE GENOMIC DNA]</scope>
    <source>
        <strain evidence="3">JCM 4505</strain>
    </source>
</reference>
<feature type="compositionally biased region" description="Low complexity" evidence="1">
    <location>
        <begin position="1"/>
        <end position="11"/>
    </location>
</feature>
<evidence type="ECO:0000313" key="3">
    <source>
        <dbReference type="Proteomes" id="UP001501867"/>
    </source>
</evidence>
<protein>
    <recommendedName>
        <fullName evidence="4">DNA-binding protein</fullName>
    </recommendedName>
</protein>
<dbReference type="EMBL" id="BAAABV010000003">
    <property type="protein sequence ID" value="GAA0268911.1"/>
    <property type="molecule type" value="Genomic_DNA"/>
</dbReference>
<dbReference type="RefSeq" id="WP_344151124.1">
    <property type="nucleotide sequence ID" value="NZ_BAAABV010000003.1"/>
</dbReference>
<feature type="compositionally biased region" description="Basic and acidic residues" evidence="1">
    <location>
        <begin position="344"/>
        <end position="354"/>
    </location>
</feature>
<evidence type="ECO:0000313" key="2">
    <source>
        <dbReference type="EMBL" id="GAA0268911.1"/>
    </source>
</evidence>
<sequence>MAFQHPSAGPRAPRRVPARTARSGGLSGVTHANVPLTRDFTVVANQLVQHAHLSLLAIGVAVHIQSLPEGTPVGIRALADRFPESEHRIGRALRELEQAGYLRRSRLRLPAGQVVTRTVAYNVPPPVAPPRPPAPPDPPPGPPPAPDPDPAADPSPHPDPTPDPQPEPDPEPEPDPAPDPQPEPEPDPQPDPAPDPQPEPEPEPAPDPEPEPDPVDPSPPERPHRAGLRREAAQLLAGLRARDPRLLLSARDVERLVPDTVRWLETAPPEAVRRTLTADVPDDLRNPAGLLAYRLKAAFPVPIPAPKHPPLTTGAPPGDRVIHPWQTCDGCDRPFRAPTPRPCGDCRSDNGKAA</sequence>
<dbReference type="Proteomes" id="UP001501867">
    <property type="component" value="Unassembled WGS sequence"/>
</dbReference>
<feature type="region of interest" description="Disordered" evidence="1">
    <location>
        <begin position="122"/>
        <end position="227"/>
    </location>
</feature>
<gene>
    <name evidence="2" type="ORF">GCM10010302_03210</name>
</gene>
<organism evidence="2 3">
    <name type="scientific">Streptomyces polychromogenes</name>
    <dbReference type="NCBI Taxonomy" id="67342"/>
    <lineage>
        <taxon>Bacteria</taxon>
        <taxon>Bacillati</taxon>
        <taxon>Actinomycetota</taxon>
        <taxon>Actinomycetes</taxon>
        <taxon>Kitasatosporales</taxon>
        <taxon>Streptomycetaceae</taxon>
        <taxon>Streptomyces</taxon>
    </lineage>
</organism>
<dbReference type="InterPro" id="IPR036390">
    <property type="entry name" value="WH_DNA-bd_sf"/>
</dbReference>
<evidence type="ECO:0000256" key="1">
    <source>
        <dbReference type="SAM" id="MobiDB-lite"/>
    </source>
</evidence>
<keyword evidence="3" id="KW-1185">Reference proteome</keyword>
<name>A0ABP3EP63_9ACTN</name>